<feature type="compositionally biased region" description="Basic residues" evidence="1">
    <location>
        <begin position="1"/>
        <end position="14"/>
    </location>
</feature>
<accession>A0A096B033</accession>
<evidence type="ECO:0000256" key="1">
    <source>
        <dbReference type="SAM" id="MobiDB-lite"/>
    </source>
</evidence>
<dbReference type="RefSeq" id="WP_242848685.1">
    <property type="nucleotide sequence ID" value="NZ_KN174169.1"/>
</dbReference>
<keyword evidence="3" id="KW-1185">Reference proteome</keyword>
<comment type="caution">
    <text evidence="2">The sequence shown here is derived from an EMBL/GenBank/DDBJ whole genome shotgun (WGS) entry which is preliminary data.</text>
</comment>
<evidence type="ECO:0000313" key="3">
    <source>
        <dbReference type="Proteomes" id="UP000029585"/>
    </source>
</evidence>
<feature type="non-terminal residue" evidence="2">
    <location>
        <position position="1"/>
    </location>
</feature>
<dbReference type="EMBL" id="ADLO01000127">
    <property type="protein sequence ID" value="KGF52296.1"/>
    <property type="molecule type" value="Genomic_DNA"/>
</dbReference>
<proteinExistence type="predicted"/>
<dbReference type="PATRIC" id="fig|742738.3.peg.4168"/>
<organism evidence="2 3">
    <name type="scientific">Flavonifractor plautii 1_3_50AFAA</name>
    <dbReference type="NCBI Taxonomy" id="742738"/>
    <lineage>
        <taxon>Bacteria</taxon>
        <taxon>Bacillati</taxon>
        <taxon>Bacillota</taxon>
        <taxon>Clostridia</taxon>
        <taxon>Eubacteriales</taxon>
        <taxon>Oscillospiraceae</taxon>
        <taxon>Flavonifractor</taxon>
    </lineage>
</organism>
<dbReference type="HOGENOM" id="CLU_1832583_0_0_9"/>
<dbReference type="AlphaFoldDB" id="A0A096B033"/>
<name>A0A096B033_FLAPL</name>
<dbReference type="Proteomes" id="UP000029585">
    <property type="component" value="Unassembled WGS sequence"/>
</dbReference>
<sequence>TQMAKNKKTHHRPGPGKPRGATYAQVLAHKAAVRRGLEQAARDATVQVQADTHTQRAMWLMVCSIADAYGFGPKQMQKFFSALQDNTDELERMRAEVDEEYAFEKLRQKAQAVTGMEVHYLYEQEALLAEMRAAKEGVSAHE</sequence>
<gene>
    <name evidence="2" type="ORF">HMPREF9460_04052</name>
</gene>
<protein>
    <submittedName>
        <fullName evidence="2">Uncharacterized protein</fullName>
    </submittedName>
</protein>
<evidence type="ECO:0000313" key="2">
    <source>
        <dbReference type="EMBL" id="KGF52296.1"/>
    </source>
</evidence>
<feature type="region of interest" description="Disordered" evidence="1">
    <location>
        <begin position="1"/>
        <end position="20"/>
    </location>
</feature>
<reference evidence="2 3" key="1">
    <citation type="submission" date="2011-08" db="EMBL/GenBank/DDBJ databases">
        <title>The Genome Sequence of Clostridium orbiscindens 1_3_50AFAA.</title>
        <authorList>
            <consortium name="The Broad Institute Genome Sequencing Platform"/>
            <person name="Earl A."/>
            <person name="Ward D."/>
            <person name="Feldgarden M."/>
            <person name="Gevers D."/>
            <person name="Daigneault M."/>
            <person name="Strauss J."/>
            <person name="Allen-Vercoe E."/>
            <person name="Young S.K."/>
            <person name="Zeng Q."/>
            <person name="Gargeya S."/>
            <person name="Fitzgerald M."/>
            <person name="Haas B."/>
            <person name="Abouelleil A."/>
            <person name="Alvarado L."/>
            <person name="Arachchi H.M."/>
            <person name="Berlin A."/>
            <person name="Brown A."/>
            <person name="Chapman S.B."/>
            <person name="Chen Z."/>
            <person name="Dunbar C."/>
            <person name="Freedman E."/>
            <person name="Gearin G."/>
            <person name="Gellesch M."/>
            <person name="Goldberg J."/>
            <person name="Griggs A."/>
            <person name="Gujja S."/>
            <person name="Heiman D."/>
            <person name="Howarth C."/>
            <person name="Larson L."/>
            <person name="Lui A."/>
            <person name="MacDonald P.J.P."/>
            <person name="Montmayeur A."/>
            <person name="Murphy C."/>
            <person name="Neiman D."/>
            <person name="Pearson M."/>
            <person name="Priest M."/>
            <person name="Roberts A."/>
            <person name="Saif S."/>
            <person name="Shea T."/>
            <person name="Shenoy N."/>
            <person name="Sisk P."/>
            <person name="Stolte C."/>
            <person name="Sykes S."/>
            <person name="Wortman J."/>
            <person name="Nusbaum C."/>
            <person name="Birren B."/>
        </authorList>
    </citation>
    <scope>NUCLEOTIDE SEQUENCE [LARGE SCALE GENOMIC DNA]</scope>
    <source>
        <strain evidence="2 3">1_3_50AFAA</strain>
    </source>
</reference>